<dbReference type="InterPro" id="IPR044729">
    <property type="entry name" value="CBS_bac"/>
</dbReference>
<dbReference type="OrthoDB" id="9783590at2"/>
<keyword evidence="5" id="KW-1185">Reference proteome</keyword>
<dbReference type="PANTHER" id="PTHR43080">
    <property type="entry name" value="CBS DOMAIN-CONTAINING PROTEIN CBSX3, MITOCHONDRIAL"/>
    <property type="match status" value="1"/>
</dbReference>
<protein>
    <submittedName>
        <fullName evidence="4">Inosine 5-monophosphate dehydrogenase</fullName>
    </submittedName>
</protein>
<dbReference type="Proteomes" id="UP000201613">
    <property type="component" value="Unassembled WGS sequence"/>
</dbReference>
<dbReference type="CDD" id="cd04629">
    <property type="entry name" value="CBS_pair_bac"/>
    <property type="match status" value="1"/>
</dbReference>
<dbReference type="EMBL" id="FXZK01000002">
    <property type="protein sequence ID" value="SMY07316.1"/>
    <property type="molecule type" value="Genomic_DNA"/>
</dbReference>
<dbReference type="InterPro" id="IPR051257">
    <property type="entry name" value="Diverse_CBS-Domain"/>
</dbReference>
<dbReference type="PROSITE" id="PS51371">
    <property type="entry name" value="CBS"/>
    <property type="match status" value="2"/>
</dbReference>
<dbReference type="PANTHER" id="PTHR43080:SF2">
    <property type="entry name" value="CBS DOMAIN-CONTAINING PROTEIN"/>
    <property type="match status" value="1"/>
</dbReference>
<dbReference type="AlphaFoldDB" id="A0A238LED0"/>
<proteinExistence type="predicted"/>
<feature type="domain" description="CBS" evidence="3">
    <location>
        <begin position="10"/>
        <end position="68"/>
    </location>
</feature>
<evidence type="ECO:0000256" key="1">
    <source>
        <dbReference type="ARBA" id="ARBA00023122"/>
    </source>
</evidence>
<name>A0A238LED0_9RHOB</name>
<dbReference type="Pfam" id="PF00571">
    <property type="entry name" value="CBS"/>
    <property type="match status" value="2"/>
</dbReference>
<dbReference type="SMART" id="SM00116">
    <property type="entry name" value="CBS"/>
    <property type="match status" value="2"/>
</dbReference>
<evidence type="ECO:0000256" key="2">
    <source>
        <dbReference type="PROSITE-ProRule" id="PRU00703"/>
    </source>
</evidence>
<dbReference type="InterPro" id="IPR000644">
    <property type="entry name" value="CBS_dom"/>
</dbReference>
<feature type="domain" description="CBS" evidence="3">
    <location>
        <begin position="77"/>
        <end position="130"/>
    </location>
</feature>
<keyword evidence="1 2" id="KW-0129">CBS domain</keyword>
<dbReference type="InterPro" id="IPR046342">
    <property type="entry name" value="CBS_dom_sf"/>
</dbReference>
<gene>
    <name evidence="4" type="ORF">LOM8899_01449</name>
</gene>
<organism evidence="4 5">
    <name type="scientific">Flavimaricola marinus</name>
    <dbReference type="NCBI Taxonomy" id="1819565"/>
    <lineage>
        <taxon>Bacteria</taxon>
        <taxon>Pseudomonadati</taxon>
        <taxon>Pseudomonadota</taxon>
        <taxon>Alphaproteobacteria</taxon>
        <taxon>Rhodobacterales</taxon>
        <taxon>Paracoccaceae</taxon>
        <taxon>Flavimaricola</taxon>
    </lineage>
</organism>
<sequence>MTTYRIDGIMRTDFATLASETSIRRAIAVLVESKNAAAAVLDDAGALIGILTGKDCFRPALHASYYSEWTGQVADFMSTAVVSVSVNDEVIGVAEMFLAHPHRVFPVLDGDKVAGLLHRSDVLALLSRLG</sequence>
<dbReference type="Gene3D" id="3.10.580.10">
    <property type="entry name" value="CBS-domain"/>
    <property type="match status" value="1"/>
</dbReference>
<dbReference type="RefSeq" id="WP_093991529.1">
    <property type="nucleotide sequence ID" value="NZ_FXZK01000002.1"/>
</dbReference>
<dbReference type="SUPFAM" id="SSF54631">
    <property type="entry name" value="CBS-domain pair"/>
    <property type="match status" value="1"/>
</dbReference>
<evidence type="ECO:0000313" key="5">
    <source>
        <dbReference type="Proteomes" id="UP000201613"/>
    </source>
</evidence>
<evidence type="ECO:0000313" key="4">
    <source>
        <dbReference type="EMBL" id="SMY07316.1"/>
    </source>
</evidence>
<evidence type="ECO:0000259" key="3">
    <source>
        <dbReference type="PROSITE" id="PS51371"/>
    </source>
</evidence>
<accession>A0A238LED0</accession>
<reference evidence="4 5" key="1">
    <citation type="submission" date="2017-05" db="EMBL/GenBank/DDBJ databases">
        <authorList>
            <person name="Song R."/>
            <person name="Chenine A.L."/>
            <person name="Ruprecht R.M."/>
        </authorList>
    </citation>
    <scope>NUCLEOTIDE SEQUENCE [LARGE SCALE GENOMIC DNA]</scope>
    <source>
        <strain evidence="4 5">CECT 8899</strain>
    </source>
</reference>